<sequence>ERGAVVIETWDNYLTPEVVHDFFWFNSSAGGKIYEAQRMPMHEAALGIRSVENAVKEIVAETISLQTKFGSLPIREE</sequence>
<gene>
    <name evidence="1" type="ORF">S03H2_38538</name>
</gene>
<evidence type="ECO:0000313" key="1">
    <source>
        <dbReference type="EMBL" id="GAH56973.1"/>
    </source>
</evidence>
<protein>
    <submittedName>
        <fullName evidence="1">Uncharacterized protein</fullName>
    </submittedName>
</protein>
<accession>X1IHG3</accession>
<comment type="caution">
    <text evidence="1">The sequence shown here is derived from an EMBL/GenBank/DDBJ whole genome shotgun (WGS) entry which is preliminary data.</text>
</comment>
<dbReference type="AlphaFoldDB" id="X1IHG3"/>
<name>X1IHG3_9ZZZZ</name>
<proteinExistence type="predicted"/>
<dbReference type="EMBL" id="BARU01023767">
    <property type="protein sequence ID" value="GAH56973.1"/>
    <property type="molecule type" value="Genomic_DNA"/>
</dbReference>
<reference evidence="1" key="1">
    <citation type="journal article" date="2014" name="Front. Microbiol.">
        <title>High frequency of phylogenetically diverse reductive dehalogenase-homologous genes in deep subseafloor sedimentary metagenomes.</title>
        <authorList>
            <person name="Kawai M."/>
            <person name="Futagami T."/>
            <person name="Toyoda A."/>
            <person name="Takaki Y."/>
            <person name="Nishi S."/>
            <person name="Hori S."/>
            <person name="Arai W."/>
            <person name="Tsubouchi T."/>
            <person name="Morono Y."/>
            <person name="Uchiyama I."/>
            <person name="Ito T."/>
            <person name="Fujiyama A."/>
            <person name="Inagaki F."/>
            <person name="Takami H."/>
        </authorList>
    </citation>
    <scope>NUCLEOTIDE SEQUENCE</scope>
    <source>
        <strain evidence="1">Expedition CK06-06</strain>
    </source>
</reference>
<organism evidence="1">
    <name type="scientific">marine sediment metagenome</name>
    <dbReference type="NCBI Taxonomy" id="412755"/>
    <lineage>
        <taxon>unclassified sequences</taxon>
        <taxon>metagenomes</taxon>
        <taxon>ecological metagenomes</taxon>
    </lineage>
</organism>
<feature type="non-terminal residue" evidence="1">
    <location>
        <position position="1"/>
    </location>
</feature>